<evidence type="ECO:0000313" key="1">
    <source>
        <dbReference type="EMBL" id="GLI91585.1"/>
    </source>
</evidence>
<name>A0A9W6GRI2_9HYPH</name>
<proteinExistence type="predicted"/>
<organism evidence="1 2">
    <name type="scientific">Methylocystis echinoides</name>
    <dbReference type="NCBI Taxonomy" id="29468"/>
    <lineage>
        <taxon>Bacteria</taxon>
        <taxon>Pseudomonadati</taxon>
        <taxon>Pseudomonadota</taxon>
        <taxon>Alphaproteobacteria</taxon>
        <taxon>Hyphomicrobiales</taxon>
        <taxon>Methylocystaceae</taxon>
        <taxon>Methylocystis</taxon>
    </lineage>
</organism>
<dbReference type="Proteomes" id="UP001144323">
    <property type="component" value="Unassembled WGS sequence"/>
</dbReference>
<accession>A0A9W6GRI2</accession>
<gene>
    <name evidence="1" type="ORF">LMG27198_05770</name>
</gene>
<evidence type="ECO:0000313" key="2">
    <source>
        <dbReference type="Proteomes" id="UP001144323"/>
    </source>
</evidence>
<sequence length="159" mass="18092">MTFETQMVEAGETAPEAAEPYVKPLVNPLSGLANDYLNLFNELVMILEQLPLMPELYEDLCAWRPIGYRDYFLNSKLPGRHSALAAYDQLNPAFRKRFEAFVSELDIIALASVASVRRLFRDGEPDKARLTETCERGGEKMRHILVRASRLVNYANLEP</sequence>
<dbReference type="EMBL" id="BSEC01000001">
    <property type="protein sequence ID" value="GLI91585.1"/>
    <property type="molecule type" value="Genomic_DNA"/>
</dbReference>
<comment type="caution">
    <text evidence="1">The sequence shown here is derived from an EMBL/GenBank/DDBJ whole genome shotgun (WGS) entry which is preliminary data.</text>
</comment>
<dbReference type="AlphaFoldDB" id="A0A9W6GRI2"/>
<dbReference type="RefSeq" id="WP_281800296.1">
    <property type="nucleotide sequence ID" value="NZ_BSEC01000001.1"/>
</dbReference>
<keyword evidence="2" id="KW-1185">Reference proteome</keyword>
<reference evidence="1" key="1">
    <citation type="journal article" date="2023" name="Int. J. Syst. Evol. Microbiol.">
        <title>Methylocystis iwaonis sp. nov., a type II methane-oxidizing bacterium from surface soil of a rice paddy field in Japan, and emended description of the genus Methylocystis (ex Whittenbury et al. 1970) Bowman et al. 1993.</title>
        <authorList>
            <person name="Kaise H."/>
            <person name="Sawadogo J.B."/>
            <person name="Alam M.S."/>
            <person name="Ueno C."/>
            <person name="Dianou D."/>
            <person name="Shinjo R."/>
            <person name="Asakawa S."/>
        </authorList>
    </citation>
    <scope>NUCLEOTIDE SEQUENCE</scope>
    <source>
        <strain evidence="1">LMG27198</strain>
    </source>
</reference>
<protein>
    <submittedName>
        <fullName evidence="1">Uncharacterized protein</fullName>
    </submittedName>
</protein>